<dbReference type="AlphaFoldDB" id="M3FEL4"/>
<dbReference type="Pfam" id="PF09957">
    <property type="entry name" value="VapB_antitoxin"/>
    <property type="match status" value="1"/>
</dbReference>
<sequence>MYMANMEVDSMTVTQIDLDDEALAEAMRLMGSTTKKDTVNAALRDYVARVKRLEAAERLAARGERGEFDAAAAAREDAKRARRAAFE</sequence>
<dbReference type="Proteomes" id="UP000030760">
    <property type="component" value="Unassembled WGS sequence"/>
</dbReference>
<evidence type="ECO:0000313" key="2">
    <source>
        <dbReference type="Proteomes" id="UP000030760"/>
    </source>
</evidence>
<dbReference type="EMBL" id="KB405098">
    <property type="protein sequence ID" value="EMF50444.1"/>
    <property type="molecule type" value="Genomic_DNA"/>
</dbReference>
<dbReference type="InterPro" id="IPR019239">
    <property type="entry name" value="VapB_antitoxin"/>
</dbReference>
<proteinExistence type="predicted"/>
<gene>
    <name evidence="1" type="ORF">SBD_8008</name>
</gene>
<evidence type="ECO:0000313" key="1">
    <source>
        <dbReference type="EMBL" id="EMF50444.1"/>
    </source>
</evidence>
<reference evidence="2" key="1">
    <citation type="journal article" date="2013" name="Genome Announc.">
        <title>Draft Genome Sequence of Streptomyces bottropensis ATCC 25435, a Bottromycin-Producing Actinomycete.</title>
        <authorList>
            <person name="Zhang H."/>
            <person name="Zhou W."/>
            <person name="Zhuang Y."/>
            <person name="Liang X."/>
            <person name="Liu T."/>
        </authorList>
    </citation>
    <scope>NUCLEOTIDE SEQUENCE [LARGE SCALE GENOMIC DNA]</scope>
    <source>
        <strain evidence="2">ATCC 25435</strain>
    </source>
</reference>
<evidence type="ECO:0008006" key="3">
    <source>
        <dbReference type="Google" id="ProtNLM"/>
    </source>
</evidence>
<protein>
    <recommendedName>
        <fullName evidence="3">Antitoxin VapB6</fullName>
    </recommendedName>
</protein>
<name>M3FEL4_9ACTN</name>
<organism evidence="1 2">
    <name type="scientific">Streptomyces bottropensis ATCC 25435</name>
    <dbReference type="NCBI Taxonomy" id="1054862"/>
    <lineage>
        <taxon>Bacteria</taxon>
        <taxon>Bacillati</taxon>
        <taxon>Actinomycetota</taxon>
        <taxon>Actinomycetes</taxon>
        <taxon>Kitasatosporales</taxon>
        <taxon>Streptomycetaceae</taxon>
        <taxon>Streptomyces</taxon>
    </lineage>
</organism>
<accession>M3FEL4</accession>